<gene>
    <name evidence="3" type="primary">eco</name>
    <name evidence="3" type="ORF">LO744_07935</name>
</gene>
<dbReference type="SUPFAM" id="SSF49772">
    <property type="entry name" value="Ecotin, trypsin inhibitor"/>
    <property type="match status" value="1"/>
</dbReference>
<feature type="signal peptide" evidence="2">
    <location>
        <begin position="1"/>
        <end position="21"/>
    </location>
</feature>
<evidence type="ECO:0000256" key="2">
    <source>
        <dbReference type="SAM" id="SignalP"/>
    </source>
</evidence>
<proteinExistence type="inferred from homology"/>
<dbReference type="Pfam" id="PF03974">
    <property type="entry name" value="Ecotin"/>
    <property type="match status" value="1"/>
</dbReference>
<keyword evidence="4" id="KW-1185">Reference proteome</keyword>
<comment type="similarity">
    <text evidence="1">Belongs to the protease inhibitor I11 (ecotin) family.</text>
</comment>
<organism evidence="3 4">
    <name type="scientific">Chryseobacterium turcicum</name>
    <dbReference type="NCBI Taxonomy" id="2898076"/>
    <lineage>
        <taxon>Bacteria</taxon>
        <taxon>Pseudomonadati</taxon>
        <taxon>Bacteroidota</taxon>
        <taxon>Flavobacteriia</taxon>
        <taxon>Flavobacteriales</taxon>
        <taxon>Weeksellaceae</taxon>
        <taxon>Chryseobacterium group</taxon>
        <taxon>Chryseobacterium</taxon>
    </lineage>
</organism>
<reference evidence="3" key="1">
    <citation type="submission" date="2021-11" db="EMBL/GenBank/DDBJ databases">
        <title>Description of novel Chryseobacterium species.</title>
        <authorList>
            <person name="Saticioglu I.B."/>
            <person name="Ay H."/>
            <person name="Altun S."/>
            <person name="Duman M."/>
        </authorList>
    </citation>
    <scope>NUCLEOTIDE SEQUENCE</scope>
    <source>
        <strain evidence="3">C-17</strain>
    </source>
</reference>
<dbReference type="PANTHER" id="PTHR35890:SF3">
    <property type="entry name" value="ECOTIN"/>
    <property type="match status" value="1"/>
</dbReference>
<comment type="caution">
    <text evidence="3">The sequence shown here is derived from an EMBL/GenBank/DDBJ whole genome shotgun (WGS) entry which is preliminary data.</text>
</comment>
<sequence length="163" mass="18768">MKFLKVVSAVLMMFVVGNVSAQKKKTEKFEKLQIEMFPKAKEGYKQVYIQLPVAKNENDLKVEFFVGVEKLLDCNNHFLMGKVATQDLQGWGYNYYEVESNGETGGTLMACPDQKKTKKFVSLQPEIVRYNSKLPLVFYVPKDLEVRYRVLRPDAGMKKAIQK</sequence>
<dbReference type="RefSeq" id="WP_230668554.1">
    <property type="nucleotide sequence ID" value="NZ_JAJNAY010000001.1"/>
</dbReference>
<dbReference type="Gene3D" id="2.60.40.550">
    <property type="entry name" value="Ecotin"/>
    <property type="match status" value="1"/>
</dbReference>
<dbReference type="EMBL" id="JAJNAY010000001">
    <property type="protein sequence ID" value="MCD1116784.1"/>
    <property type="molecule type" value="Genomic_DNA"/>
</dbReference>
<protein>
    <submittedName>
        <fullName evidence="3">Serine protease inhibitor ecotin</fullName>
    </submittedName>
</protein>
<name>A0A9Q3V0T8_9FLAO</name>
<dbReference type="GO" id="GO:0004867">
    <property type="term" value="F:serine-type endopeptidase inhibitor activity"/>
    <property type="evidence" value="ECO:0007669"/>
    <property type="project" value="InterPro"/>
</dbReference>
<dbReference type="AlphaFoldDB" id="A0A9Q3V0T8"/>
<evidence type="ECO:0000313" key="3">
    <source>
        <dbReference type="EMBL" id="MCD1116784.1"/>
    </source>
</evidence>
<dbReference type="InterPro" id="IPR005658">
    <property type="entry name" value="Prot_inh_ecotin"/>
</dbReference>
<evidence type="ECO:0000256" key="1">
    <source>
        <dbReference type="ARBA" id="ARBA00010558"/>
    </source>
</evidence>
<evidence type="ECO:0000313" key="4">
    <source>
        <dbReference type="Proteomes" id="UP001108025"/>
    </source>
</evidence>
<feature type="chain" id="PRO_5040449234" evidence="2">
    <location>
        <begin position="22"/>
        <end position="163"/>
    </location>
</feature>
<accession>A0A9Q3V0T8</accession>
<dbReference type="Proteomes" id="UP001108025">
    <property type="component" value="Unassembled WGS sequence"/>
</dbReference>
<dbReference type="NCBIfam" id="NF002987">
    <property type="entry name" value="PRK03719.1"/>
    <property type="match status" value="1"/>
</dbReference>
<dbReference type="InterPro" id="IPR036198">
    <property type="entry name" value="Ecotin_sf"/>
</dbReference>
<dbReference type="PANTHER" id="PTHR35890">
    <property type="match status" value="1"/>
</dbReference>
<dbReference type="PIRSF" id="PIRSF006865">
    <property type="entry name" value="Prot_inh_ecotin"/>
    <property type="match status" value="1"/>
</dbReference>
<keyword evidence="2" id="KW-0732">Signal</keyword>